<organism evidence="1 2">
    <name type="scientific">Terriglobus saanensis (strain ATCC BAA-1853 / DSM 23119 / SP1PR4)</name>
    <dbReference type="NCBI Taxonomy" id="401053"/>
    <lineage>
        <taxon>Bacteria</taxon>
        <taxon>Pseudomonadati</taxon>
        <taxon>Acidobacteriota</taxon>
        <taxon>Terriglobia</taxon>
        <taxon>Terriglobales</taxon>
        <taxon>Acidobacteriaceae</taxon>
        <taxon>Terriglobus</taxon>
    </lineage>
</organism>
<protein>
    <submittedName>
        <fullName evidence="1">Uncharacterized protein</fullName>
    </submittedName>
</protein>
<evidence type="ECO:0000313" key="2">
    <source>
        <dbReference type="Proteomes" id="UP000006844"/>
    </source>
</evidence>
<accession>E8UXY6</accession>
<sequence length="51" mass="5485">MSDQDLKKTVKAMKSLQEVHEASPAKALAFLVKAGIATKTGKLAKPYKQIA</sequence>
<dbReference type="RefSeq" id="WP_013569950.1">
    <property type="nucleotide sequence ID" value="NC_014963.1"/>
</dbReference>
<reference evidence="1 2" key="1">
    <citation type="journal article" date="2012" name="Stand. Genomic Sci.">
        <title>Complete genome sequence of Terriglobus saanensis type strain SP1PR4(T), an Acidobacteria from tundra soil.</title>
        <authorList>
            <person name="Rawat S.R."/>
            <person name="Mannisto M.K."/>
            <person name="Starovoytov V."/>
            <person name="Goodwin L."/>
            <person name="Nolan M."/>
            <person name="Hauser L."/>
            <person name="Land M."/>
            <person name="Davenport K.W."/>
            <person name="Woyke T."/>
            <person name="Haggblom M.M."/>
        </authorList>
    </citation>
    <scope>NUCLEOTIDE SEQUENCE</scope>
    <source>
        <strain evidence="2">ATCC BAA-1853 / DSM 23119 / SP1PR4</strain>
    </source>
</reference>
<dbReference type="AlphaFoldDB" id="E8UXY6"/>
<gene>
    <name evidence="1" type="ordered locus">AciPR4_3466</name>
</gene>
<dbReference type="HOGENOM" id="CLU_3104840_0_0_0"/>
<dbReference type="KEGG" id="tsa:AciPR4_3466"/>
<name>E8UXY6_TERSS</name>
<keyword evidence="2" id="KW-1185">Reference proteome</keyword>
<dbReference type="EMBL" id="CP002467">
    <property type="protein sequence ID" value="ADV84220.1"/>
    <property type="molecule type" value="Genomic_DNA"/>
</dbReference>
<proteinExistence type="predicted"/>
<dbReference type="STRING" id="401053.AciPR4_3466"/>
<evidence type="ECO:0000313" key="1">
    <source>
        <dbReference type="EMBL" id="ADV84220.1"/>
    </source>
</evidence>
<dbReference type="Proteomes" id="UP000006844">
    <property type="component" value="Chromosome"/>
</dbReference>